<dbReference type="Proteomes" id="UP000054324">
    <property type="component" value="Unassembled WGS sequence"/>
</dbReference>
<evidence type="ECO:0000313" key="2">
    <source>
        <dbReference type="Proteomes" id="UP000054324"/>
    </source>
</evidence>
<sequence length="81" mass="9245">MPQERHCVRHWSKSPTPLAIHIVEAGKTPGSNGFDSNAVPEDRFHPVNSWKNSSVINRDQHDMWNVVNTHVMSELFPSKID</sequence>
<proteinExistence type="predicted"/>
<dbReference type="GeneID" id="20322768"/>
<name>A0A074Z8U0_OPIVI</name>
<dbReference type="RefSeq" id="XP_009172705.1">
    <property type="nucleotide sequence ID" value="XM_009174441.1"/>
</dbReference>
<dbReference type="AlphaFoldDB" id="A0A074Z8U0"/>
<dbReference type="KEGG" id="ovi:T265_08589"/>
<evidence type="ECO:0000313" key="1">
    <source>
        <dbReference type="EMBL" id="KER23548.1"/>
    </source>
</evidence>
<dbReference type="CTD" id="20322768"/>
<dbReference type="EMBL" id="KL596845">
    <property type="protein sequence ID" value="KER23548.1"/>
    <property type="molecule type" value="Genomic_DNA"/>
</dbReference>
<accession>A0A074Z8U0</accession>
<organism evidence="1 2">
    <name type="scientific">Opisthorchis viverrini</name>
    <name type="common">Southeast Asian liver fluke</name>
    <dbReference type="NCBI Taxonomy" id="6198"/>
    <lineage>
        <taxon>Eukaryota</taxon>
        <taxon>Metazoa</taxon>
        <taxon>Spiralia</taxon>
        <taxon>Lophotrochozoa</taxon>
        <taxon>Platyhelminthes</taxon>
        <taxon>Trematoda</taxon>
        <taxon>Digenea</taxon>
        <taxon>Opisthorchiida</taxon>
        <taxon>Opisthorchiata</taxon>
        <taxon>Opisthorchiidae</taxon>
        <taxon>Opisthorchis</taxon>
    </lineage>
</organism>
<gene>
    <name evidence="1" type="ORF">T265_08589</name>
</gene>
<protein>
    <submittedName>
        <fullName evidence="1">Uncharacterized protein</fullName>
    </submittedName>
</protein>
<reference evidence="1 2" key="1">
    <citation type="submission" date="2013-11" db="EMBL/GenBank/DDBJ databases">
        <title>Opisthorchis viverrini - life in the bile duct.</title>
        <authorList>
            <person name="Young N.D."/>
            <person name="Nagarajan N."/>
            <person name="Lin S.J."/>
            <person name="Korhonen P.K."/>
            <person name="Jex A.R."/>
            <person name="Hall R.S."/>
            <person name="Safavi-Hemami H."/>
            <person name="Kaewkong W."/>
            <person name="Bertrand D."/>
            <person name="Gao S."/>
            <person name="Seet Q."/>
            <person name="Wongkham S."/>
            <person name="Teh B.T."/>
            <person name="Wongkham C."/>
            <person name="Intapan P.M."/>
            <person name="Maleewong W."/>
            <person name="Yang X."/>
            <person name="Hu M."/>
            <person name="Wang Z."/>
            <person name="Hofmann A."/>
            <person name="Sternberg P.W."/>
            <person name="Tan P."/>
            <person name="Wang J."/>
            <person name="Gasser R.B."/>
        </authorList>
    </citation>
    <scope>NUCLEOTIDE SEQUENCE [LARGE SCALE GENOMIC DNA]</scope>
</reference>
<keyword evidence="2" id="KW-1185">Reference proteome</keyword>